<keyword evidence="3" id="KW-1185">Reference proteome</keyword>
<protein>
    <recommendedName>
        <fullName evidence="4">Kinetochore protein Spc24</fullName>
    </recommendedName>
</protein>
<gene>
    <name evidence="2" type="ORF">L873DRAFT_1795244</name>
</gene>
<evidence type="ECO:0000313" key="3">
    <source>
        <dbReference type="Proteomes" id="UP000276215"/>
    </source>
</evidence>
<dbReference type="Proteomes" id="UP000276215">
    <property type="component" value="Unassembled WGS sequence"/>
</dbReference>
<dbReference type="EMBL" id="ML120513">
    <property type="protein sequence ID" value="RPA90825.1"/>
    <property type="molecule type" value="Genomic_DNA"/>
</dbReference>
<keyword evidence="1" id="KW-0175">Coiled coil</keyword>
<evidence type="ECO:0008006" key="4">
    <source>
        <dbReference type="Google" id="ProtNLM"/>
    </source>
</evidence>
<organism evidence="2 3">
    <name type="scientific">Choiromyces venosus 120613-1</name>
    <dbReference type="NCBI Taxonomy" id="1336337"/>
    <lineage>
        <taxon>Eukaryota</taxon>
        <taxon>Fungi</taxon>
        <taxon>Dikarya</taxon>
        <taxon>Ascomycota</taxon>
        <taxon>Pezizomycotina</taxon>
        <taxon>Pezizomycetes</taxon>
        <taxon>Pezizales</taxon>
        <taxon>Tuberaceae</taxon>
        <taxon>Choiromyces</taxon>
    </lineage>
</organism>
<dbReference type="AlphaFoldDB" id="A0A3N4IYA6"/>
<sequence length="174" mass="19162">MSDIELQPALGPLPDLRITMKSLHVSATQAKHVATFPTFDQRAQILVALQQLQRGVAAFRQELADLRRRVVELQQSVVELKQGQLDLQEGQAGILECLQRFEDDSSRRAKLLEPFYGLNGQLIVDFPRSTADIGRLNGDGINALLVALGLEVTGTVAVRKARFKRYIGLVTSAG</sequence>
<name>A0A3N4IYA6_9PEZI</name>
<feature type="coiled-coil region" evidence="1">
    <location>
        <begin position="49"/>
        <end position="83"/>
    </location>
</feature>
<proteinExistence type="predicted"/>
<dbReference type="STRING" id="1336337.A0A3N4IYA6"/>
<evidence type="ECO:0000313" key="2">
    <source>
        <dbReference type="EMBL" id="RPA90825.1"/>
    </source>
</evidence>
<reference evidence="2 3" key="1">
    <citation type="journal article" date="2018" name="Nat. Ecol. Evol.">
        <title>Pezizomycetes genomes reveal the molecular basis of ectomycorrhizal truffle lifestyle.</title>
        <authorList>
            <person name="Murat C."/>
            <person name="Payen T."/>
            <person name="Noel B."/>
            <person name="Kuo A."/>
            <person name="Morin E."/>
            <person name="Chen J."/>
            <person name="Kohler A."/>
            <person name="Krizsan K."/>
            <person name="Balestrini R."/>
            <person name="Da Silva C."/>
            <person name="Montanini B."/>
            <person name="Hainaut M."/>
            <person name="Levati E."/>
            <person name="Barry K.W."/>
            <person name="Belfiori B."/>
            <person name="Cichocki N."/>
            <person name="Clum A."/>
            <person name="Dockter R.B."/>
            <person name="Fauchery L."/>
            <person name="Guy J."/>
            <person name="Iotti M."/>
            <person name="Le Tacon F."/>
            <person name="Lindquist E.A."/>
            <person name="Lipzen A."/>
            <person name="Malagnac F."/>
            <person name="Mello A."/>
            <person name="Molinier V."/>
            <person name="Miyauchi S."/>
            <person name="Poulain J."/>
            <person name="Riccioni C."/>
            <person name="Rubini A."/>
            <person name="Sitrit Y."/>
            <person name="Splivallo R."/>
            <person name="Traeger S."/>
            <person name="Wang M."/>
            <person name="Zifcakova L."/>
            <person name="Wipf D."/>
            <person name="Zambonelli A."/>
            <person name="Paolocci F."/>
            <person name="Nowrousian M."/>
            <person name="Ottonello S."/>
            <person name="Baldrian P."/>
            <person name="Spatafora J.W."/>
            <person name="Henrissat B."/>
            <person name="Nagy L.G."/>
            <person name="Aury J.M."/>
            <person name="Wincker P."/>
            <person name="Grigoriev I.V."/>
            <person name="Bonfante P."/>
            <person name="Martin F.M."/>
        </authorList>
    </citation>
    <scope>NUCLEOTIDE SEQUENCE [LARGE SCALE GENOMIC DNA]</scope>
    <source>
        <strain evidence="2 3">120613-1</strain>
    </source>
</reference>
<accession>A0A3N4IYA6</accession>
<dbReference type="OrthoDB" id="5413892at2759"/>
<evidence type="ECO:0000256" key="1">
    <source>
        <dbReference type="SAM" id="Coils"/>
    </source>
</evidence>